<evidence type="ECO:0000313" key="3">
    <source>
        <dbReference type="Proteomes" id="UP000555103"/>
    </source>
</evidence>
<reference evidence="2 3" key="1">
    <citation type="submission" date="2020-08" db="EMBL/GenBank/DDBJ databases">
        <title>Genomic Encyclopedia of Type Strains, Phase IV (KMG-IV): sequencing the most valuable type-strain genomes for metagenomic binning, comparative biology and taxonomic classification.</title>
        <authorList>
            <person name="Goeker M."/>
        </authorList>
    </citation>
    <scope>NUCLEOTIDE SEQUENCE [LARGE SCALE GENOMIC DNA]</scope>
    <source>
        <strain evidence="2 3">DSM 104969</strain>
    </source>
</reference>
<accession>A0A840CQF6</accession>
<organism evidence="2 3">
    <name type="scientific">Dysgonomonas hofstadii</name>
    <dbReference type="NCBI Taxonomy" id="637886"/>
    <lineage>
        <taxon>Bacteria</taxon>
        <taxon>Pseudomonadati</taxon>
        <taxon>Bacteroidota</taxon>
        <taxon>Bacteroidia</taxon>
        <taxon>Bacteroidales</taxon>
        <taxon>Dysgonomonadaceae</taxon>
        <taxon>Dysgonomonas</taxon>
    </lineage>
</organism>
<sequence length="251" mass="29465">MLRSVFLFLCAVILSVGIGYFLTVRETDKDFREFQKRYVDNAFKASNNICAYFDTEVYGKYIENTGEYGTFNYERGGFNFIFATKHLDGLSFHTYEIQSKDMEYLIPKESAILRNPIAPPSETNIEAIMPQYRTPIQQGYVMAKDHILKSEFIDFKRIPEQYLVLTTISIWKTKYYYVRKYNSSQPQYSSVKFNDFELLYSIIFSEYNIQSNNDLINKTWLNYSLIGIAISIILASIYLILTKKKRDVSEE</sequence>
<keyword evidence="1" id="KW-0472">Membrane</keyword>
<dbReference type="Proteomes" id="UP000555103">
    <property type="component" value="Unassembled WGS sequence"/>
</dbReference>
<keyword evidence="3" id="KW-1185">Reference proteome</keyword>
<evidence type="ECO:0000313" key="2">
    <source>
        <dbReference type="EMBL" id="MBB4037666.1"/>
    </source>
</evidence>
<evidence type="ECO:0000256" key="1">
    <source>
        <dbReference type="SAM" id="Phobius"/>
    </source>
</evidence>
<proteinExistence type="predicted"/>
<name>A0A840CQF6_9BACT</name>
<dbReference type="AlphaFoldDB" id="A0A840CQF6"/>
<feature type="transmembrane region" description="Helical" evidence="1">
    <location>
        <begin position="220"/>
        <end position="241"/>
    </location>
</feature>
<comment type="caution">
    <text evidence="2">The sequence shown here is derived from an EMBL/GenBank/DDBJ whole genome shotgun (WGS) entry which is preliminary data.</text>
</comment>
<dbReference type="RefSeq" id="WP_183308497.1">
    <property type="nucleotide sequence ID" value="NZ_JACIEP010000016.1"/>
</dbReference>
<keyword evidence="1" id="KW-0812">Transmembrane</keyword>
<protein>
    <submittedName>
        <fullName evidence="2">Uncharacterized protein</fullName>
    </submittedName>
</protein>
<gene>
    <name evidence="2" type="ORF">GGR21_003587</name>
</gene>
<dbReference type="EMBL" id="JACIEP010000016">
    <property type="protein sequence ID" value="MBB4037666.1"/>
    <property type="molecule type" value="Genomic_DNA"/>
</dbReference>
<keyword evidence="1" id="KW-1133">Transmembrane helix</keyword>